<keyword evidence="1" id="KW-0812">Transmembrane</keyword>
<keyword evidence="3" id="KW-1185">Reference proteome</keyword>
<evidence type="ECO:0000313" key="2">
    <source>
        <dbReference type="EMBL" id="MFC3914632.1"/>
    </source>
</evidence>
<reference evidence="3" key="1">
    <citation type="journal article" date="2019" name="Int. J. Syst. Evol. Microbiol.">
        <title>The Global Catalogue of Microorganisms (GCM) 10K type strain sequencing project: providing services to taxonomists for standard genome sequencing and annotation.</title>
        <authorList>
            <consortium name="The Broad Institute Genomics Platform"/>
            <consortium name="The Broad Institute Genome Sequencing Center for Infectious Disease"/>
            <person name="Wu L."/>
            <person name="Ma J."/>
        </authorList>
    </citation>
    <scope>NUCLEOTIDE SEQUENCE [LARGE SCALE GENOMIC DNA]</scope>
    <source>
        <strain evidence="3">CCUG 54939</strain>
    </source>
</reference>
<keyword evidence="1" id="KW-1133">Transmembrane helix</keyword>
<gene>
    <name evidence="2" type="ORF">ACFOSS_14345</name>
</gene>
<dbReference type="Proteomes" id="UP001595692">
    <property type="component" value="Unassembled WGS sequence"/>
</dbReference>
<dbReference type="RefSeq" id="WP_377153728.1">
    <property type="nucleotide sequence ID" value="NZ_JBHSAF010000014.1"/>
</dbReference>
<feature type="transmembrane region" description="Helical" evidence="1">
    <location>
        <begin position="12"/>
        <end position="30"/>
    </location>
</feature>
<keyword evidence="1" id="KW-0472">Membrane</keyword>
<protein>
    <submittedName>
        <fullName evidence="2">Uncharacterized protein</fullName>
    </submittedName>
</protein>
<evidence type="ECO:0000313" key="3">
    <source>
        <dbReference type="Proteomes" id="UP001595692"/>
    </source>
</evidence>
<sequence length="88" mass="9590">MSVISDFLSDPIVSAIGYFMTVVSGAIAIAQSIRSSNLTKEINNLKNEISVLQQVNADNIEIKEKVVQGEKSQYFKDNSGPISIDNRG</sequence>
<accession>A0ABV8CR38</accession>
<dbReference type="EMBL" id="JBHSAF010000014">
    <property type="protein sequence ID" value="MFC3914632.1"/>
    <property type="molecule type" value="Genomic_DNA"/>
</dbReference>
<proteinExistence type="predicted"/>
<comment type="caution">
    <text evidence="2">The sequence shown here is derived from an EMBL/GenBank/DDBJ whole genome shotgun (WGS) entry which is preliminary data.</text>
</comment>
<name>A0ABV8CR38_9GAMM</name>
<evidence type="ECO:0000256" key="1">
    <source>
        <dbReference type="SAM" id="Phobius"/>
    </source>
</evidence>
<organism evidence="2 3">
    <name type="scientific">Pseudaeromonas sharmana</name>
    <dbReference type="NCBI Taxonomy" id="328412"/>
    <lineage>
        <taxon>Bacteria</taxon>
        <taxon>Pseudomonadati</taxon>
        <taxon>Pseudomonadota</taxon>
        <taxon>Gammaproteobacteria</taxon>
        <taxon>Aeromonadales</taxon>
        <taxon>Aeromonadaceae</taxon>
        <taxon>Pseudaeromonas</taxon>
    </lineage>
</organism>